<keyword evidence="1" id="KW-0472">Membrane</keyword>
<sequence length="89" mass="9973">MGPMTLFLIFLLLNGWTMLRFRQDKAAAIAGRRRIPEADLLGLALIGGSPGALLARHLFRHKTRKQPFSMLLQLIVLVQLGLIIGWLLL</sequence>
<protein>
    <submittedName>
        <fullName evidence="2">Cold-shock protein</fullName>
    </submittedName>
</protein>
<dbReference type="GO" id="GO:0003676">
    <property type="term" value="F:nucleic acid binding"/>
    <property type="evidence" value="ECO:0007669"/>
    <property type="project" value="InterPro"/>
</dbReference>
<reference evidence="2 3" key="1">
    <citation type="submission" date="2015-04" db="EMBL/GenBank/DDBJ databases">
        <title>Genome sequence of aromatic hydrocarbons-degrading Sphingobium chungbukense DJ77.</title>
        <authorList>
            <person name="Kim Y.-C."/>
            <person name="Chae J.-C."/>
        </authorList>
    </citation>
    <scope>NUCLEOTIDE SEQUENCE [LARGE SCALE GENOMIC DNA]</scope>
    <source>
        <strain evidence="2 3">DJ77</strain>
    </source>
</reference>
<evidence type="ECO:0000313" key="2">
    <source>
        <dbReference type="EMBL" id="KKW94162.1"/>
    </source>
</evidence>
<comment type="caution">
    <text evidence="2">The sequence shown here is derived from an EMBL/GenBank/DDBJ whole genome shotgun (WGS) entry which is preliminary data.</text>
</comment>
<dbReference type="InterPro" id="IPR010718">
    <property type="entry name" value="DUF1294"/>
</dbReference>
<organism evidence="2 3">
    <name type="scientific">Sphingobium chungbukense</name>
    <dbReference type="NCBI Taxonomy" id="56193"/>
    <lineage>
        <taxon>Bacteria</taxon>
        <taxon>Pseudomonadati</taxon>
        <taxon>Pseudomonadota</taxon>
        <taxon>Alphaproteobacteria</taxon>
        <taxon>Sphingomonadales</taxon>
        <taxon>Sphingomonadaceae</taxon>
        <taxon>Sphingobium</taxon>
    </lineage>
</organism>
<feature type="transmembrane region" description="Helical" evidence="1">
    <location>
        <begin position="40"/>
        <end position="59"/>
    </location>
</feature>
<dbReference type="Proteomes" id="UP000033874">
    <property type="component" value="Unassembled WGS sequence"/>
</dbReference>
<dbReference type="EMBL" id="LBIC01000001">
    <property type="protein sequence ID" value="KKW94162.1"/>
    <property type="molecule type" value="Genomic_DNA"/>
</dbReference>
<dbReference type="PIRSF" id="PIRSF002599">
    <property type="entry name" value="Cold_shock_A"/>
    <property type="match status" value="1"/>
</dbReference>
<proteinExistence type="predicted"/>
<feature type="transmembrane region" description="Helical" evidence="1">
    <location>
        <begin position="71"/>
        <end position="88"/>
    </location>
</feature>
<keyword evidence="1" id="KW-0812">Transmembrane</keyword>
<dbReference type="AlphaFoldDB" id="A0A0M3AVE7"/>
<evidence type="ECO:0000313" key="3">
    <source>
        <dbReference type="Proteomes" id="UP000033874"/>
    </source>
</evidence>
<dbReference type="Pfam" id="PF06961">
    <property type="entry name" value="DUF1294"/>
    <property type="match status" value="1"/>
</dbReference>
<dbReference type="InterPro" id="IPR012156">
    <property type="entry name" value="Cold_shock_CspA"/>
</dbReference>
<accession>A0A0M3AVE7</accession>
<dbReference type="PATRIC" id="fig|56193.3.peg.689"/>
<name>A0A0M3AVE7_9SPHN</name>
<gene>
    <name evidence="2" type="ORF">YP76_03375</name>
</gene>
<keyword evidence="3" id="KW-1185">Reference proteome</keyword>
<evidence type="ECO:0000256" key="1">
    <source>
        <dbReference type="SAM" id="Phobius"/>
    </source>
</evidence>
<keyword evidence="1" id="KW-1133">Transmembrane helix</keyword>